<dbReference type="OrthoDB" id="10254947at2759"/>
<dbReference type="SUPFAM" id="SSF81296">
    <property type="entry name" value="E set domains"/>
    <property type="match status" value="1"/>
</dbReference>
<feature type="repeat" description="ANK" evidence="3">
    <location>
        <begin position="483"/>
        <end position="515"/>
    </location>
</feature>
<dbReference type="SMART" id="SM00248">
    <property type="entry name" value="ANK"/>
    <property type="match status" value="6"/>
</dbReference>
<feature type="repeat" description="ANK" evidence="3">
    <location>
        <begin position="625"/>
        <end position="657"/>
    </location>
</feature>
<name>A0A3M7RKX6_BRAPC</name>
<dbReference type="AlphaFoldDB" id="A0A3M7RKX6"/>
<dbReference type="InterPro" id="IPR013783">
    <property type="entry name" value="Ig-like_fold"/>
</dbReference>
<dbReference type="GO" id="GO:0051059">
    <property type="term" value="F:NF-kappaB binding"/>
    <property type="evidence" value="ECO:0007669"/>
    <property type="project" value="TreeGrafter"/>
</dbReference>
<organism evidence="5 6">
    <name type="scientific">Brachionus plicatilis</name>
    <name type="common">Marine rotifer</name>
    <name type="synonym">Brachionus muelleri</name>
    <dbReference type="NCBI Taxonomy" id="10195"/>
    <lineage>
        <taxon>Eukaryota</taxon>
        <taxon>Metazoa</taxon>
        <taxon>Spiralia</taxon>
        <taxon>Gnathifera</taxon>
        <taxon>Rotifera</taxon>
        <taxon>Eurotatoria</taxon>
        <taxon>Monogononta</taxon>
        <taxon>Pseudotrocha</taxon>
        <taxon>Ploima</taxon>
        <taxon>Brachionidae</taxon>
        <taxon>Brachionus</taxon>
    </lineage>
</organism>
<protein>
    <submittedName>
        <fullName evidence="5">Nuclear factor NF-kappa-B p100 subunit-like protein</fullName>
    </submittedName>
</protein>
<dbReference type="InterPro" id="IPR000451">
    <property type="entry name" value="NFkB/Dor"/>
</dbReference>
<dbReference type="InterPro" id="IPR051070">
    <property type="entry name" value="NF-kappa-B_inhibitor"/>
</dbReference>
<feature type="repeat" description="ANK" evidence="3">
    <location>
        <begin position="516"/>
        <end position="538"/>
    </location>
</feature>
<dbReference type="Pfam" id="PF13637">
    <property type="entry name" value="Ank_4"/>
    <property type="match status" value="1"/>
</dbReference>
<dbReference type="GO" id="GO:0071356">
    <property type="term" value="P:cellular response to tumor necrosis factor"/>
    <property type="evidence" value="ECO:0007669"/>
    <property type="project" value="TreeGrafter"/>
</dbReference>
<keyword evidence="2 3" id="KW-0040">ANK repeat</keyword>
<evidence type="ECO:0000259" key="4">
    <source>
        <dbReference type="SMART" id="SM00429"/>
    </source>
</evidence>
<dbReference type="Proteomes" id="UP000276133">
    <property type="component" value="Unassembled WGS sequence"/>
</dbReference>
<dbReference type="InterPro" id="IPR002110">
    <property type="entry name" value="Ankyrin_rpt"/>
</dbReference>
<dbReference type="InterPro" id="IPR036770">
    <property type="entry name" value="Ankyrin_rpt-contain_sf"/>
</dbReference>
<dbReference type="GO" id="GO:0003700">
    <property type="term" value="F:DNA-binding transcription factor activity"/>
    <property type="evidence" value="ECO:0007669"/>
    <property type="project" value="InterPro"/>
</dbReference>
<dbReference type="SUPFAM" id="SSF48403">
    <property type="entry name" value="Ankyrin repeat"/>
    <property type="match status" value="1"/>
</dbReference>
<evidence type="ECO:0000256" key="2">
    <source>
        <dbReference type="ARBA" id="ARBA00023043"/>
    </source>
</evidence>
<dbReference type="Gene3D" id="2.60.40.10">
    <property type="entry name" value="Immunoglobulins"/>
    <property type="match status" value="1"/>
</dbReference>
<evidence type="ECO:0000313" key="5">
    <source>
        <dbReference type="EMBL" id="RNA23985.1"/>
    </source>
</evidence>
<dbReference type="EMBL" id="REGN01003185">
    <property type="protein sequence ID" value="RNA23985.1"/>
    <property type="molecule type" value="Genomic_DNA"/>
</dbReference>
<dbReference type="SMART" id="SM00429">
    <property type="entry name" value="IPT"/>
    <property type="match status" value="1"/>
</dbReference>
<dbReference type="PANTHER" id="PTHR46680">
    <property type="entry name" value="NF-KAPPA-B INHIBITOR ALPHA"/>
    <property type="match status" value="1"/>
</dbReference>
<comment type="caution">
    <text evidence="5">The sequence shown here is derived from an EMBL/GenBank/DDBJ whole genome shotgun (WGS) entry which is preliminary data.</text>
</comment>
<evidence type="ECO:0000256" key="3">
    <source>
        <dbReference type="PROSITE-ProRule" id="PRU00023"/>
    </source>
</evidence>
<sequence length="750" mass="88258">MNNFIEITRQPNGCIKFLRNCFNKSTTNSIFHELDFEVQVKNIHFCLEFEFYALISVINFDQNLPDSLTPNVLFCENNTIRFLSKTMMPHENIGYLVPFDMETYKCKIENFVILKPSKKDLYEYIDNNYFQINKKYNSQLLKKTFNDADFKKFEETILGEIDKCRIKVELKIFNSKLKRFMESFAEPVYTDIIRDAYPNLSAKCNQSIHGPLDTSITNREAPRILRISSNQGSFFGGDEIFLFTTLIDPDDLKVEFFQMDQKGDLAWRSFATFSQCDCHVNFALAIKTPKYDLFQKLEKNFEKKIKVYFRLLQPSTQYSSEQWAFYYYNDQRNNLKSLLFHSIVEEKINWSKRKIKEICDVDQEIHEFKKIKAQDVQMKSSYAPIKDKLEFKFKIESSLIDAHVKKMNDFTERMGNSLLNFSKSRSFHHLIKSQRHLFKCSDQNGNTPIHLSIMHRHFDLLEIFVDVISTIPEENSINIRNKAGLSPLLMACHMQEIELCDFLLEAHADLTISDYDGNNPLHIACLNNNTRLLKVLVKFIDRNRSYDLLNQKNHEGYAPIHLCVFNRSYEMTRELIYFPQLKINISDSRKGYTALHHASSLPDTFGLVFILVMNLEIDLNLKSYCGFTPLHLAVINKNYLTLTFLLHKGADMNIQDDFPIHLDHELVWRIGDKKLANLKKLDFFSSAENRTIVETLREVTKFSIDLEELCSEDIDGKIKFKNSVHNHDPLDYIRNDEWVKELFFLFKFRF</sequence>
<dbReference type="Pfam" id="PF16179">
    <property type="entry name" value="RHD_dimer"/>
    <property type="match status" value="1"/>
</dbReference>
<dbReference type="PROSITE" id="PS50088">
    <property type="entry name" value="ANK_REPEAT"/>
    <property type="match status" value="3"/>
</dbReference>
<dbReference type="PANTHER" id="PTHR46680:SF3">
    <property type="entry name" value="NF-KAPPA-B INHIBITOR CACTUS"/>
    <property type="match status" value="1"/>
</dbReference>
<dbReference type="InterPro" id="IPR032397">
    <property type="entry name" value="RHD_dimer"/>
</dbReference>
<proteinExistence type="predicted"/>
<reference evidence="5 6" key="1">
    <citation type="journal article" date="2018" name="Sci. Rep.">
        <title>Genomic signatures of local adaptation to the degree of environmental predictability in rotifers.</title>
        <authorList>
            <person name="Franch-Gras L."/>
            <person name="Hahn C."/>
            <person name="Garcia-Roger E.M."/>
            <person name="Carmona M.J."/>
            <person name="Serra M."/>
            <person name="Gomez A."/>
        </authorList>
    </citation>
    <scope>NUCLEOTIDE SEQUENCE [LARGE SCALE GENOMIC DNA]</scope>
    <source>
        <strain evidence="5">HYR1</strain>
    </source>
</reference>
<dbReference type="Pfam" id="PF12796">
    <property type="entry name" value="Ank_2"/>
    <property type="match status" value="1"/>
</dbReference>
<dbReference type="STRING" id="10195.A0A3M7RKX6"/>
<dbReference type="PROSITE" id="PS50297">
    <property type="entry name" value="ANK_REP_REGION"/>
    <property type="match status" value="2"/>
</dbReference>
<feature type="domain" description="IPT/TIG" evidence="4">
    <location>
        <begin position="221"/>
        <end position="328"/>
    </location>
</feature>
<dbReference type="InterPro" id="IPR014756">
    <property type="entry name" value="Ig_E-set"/>
</dbReference>
<gene>
    <name evidence="5" type="ORF">BpHYR1_027969</name>
</gene>
<accession>A0A3M7RKX6</accession>
<dbReference type="GO" id="GO:0005829">
    <property type="term" value="C:cytosol"/>
    <property type="evidence" value="ECO:0007669"/>
    <property type="project" value="TreeGrafter"/>
</dbReference>
<dbReference type="PRINTS" id="PR00057">
    <property type="entry name" value="NFKBTNSCPFCT"/>
</dbReference>
<keyword evidence="6" id="KW-1185">Reference proteome</keyword>
<dbReference type="InterPro" id="IPR002909">
    <property type="entry name" value="IPT_dom"/>
</dbReference>
<keyword evidence="1" id="KW-0677">Repeat</keyword>
<dbReference type="Gene3D" id="1.25.40.20">
    <property type="entry name" value="Ankyrin repeat-containing domain"/>
    <property type="match status" value="2"/>
</dbReference>
<evidence type="ECO:0000256" key="1">
    <source>
        <dbReference type="ARBA" id="ARBA00022737"/>
    </source>
</evidence>
<evidence type="ECO:0000313" key="6">
    <source>
        <dbReference type="Proteomes" id="UP000276133"/>
    </source>
</evidence>